<sequence length="182" mass="19885">MLCFISSELAAICNNHRLRGLPGAGPHFLNLLHHLHSFNHLTKNNMFPIKPLRLRSADKKLRSIRPGTRIRHGKNSRTGVRLDEILIGELGSINGLSSGSVSSREVTTLAHEIRDHTVEGRAFVMKRLPASADSFLAGAECTEVISGERSGISVKLHDNTARGLASDGHIEENFRVGHFLGG</sequence>
<dbReference type="AlphaFoldDB" id="A0A9D5AC01"/>
<gene>
    <name evidence="1" type="ORF">KIW84_050075</name>
</gene>
<protein>
    <submittedName>
        <fullName evidence="1">Uncharacterized protein</fullName>
    </submittedName>
</protein>
<reference evidence="1 2" key="1">
    <citation type="journal article" date="2022" name="Nat. Genet.">
        <title>Improved pea reference genome and pan-genome highlight genomic features and evolutionary characteristics.</title>
        <authorList>
            <person name="Yang T."/>
            <person name="Liu R."/>
            <person name="Luo Y."/>
            <person name="Hu S."/>
            <person name="Wang D."/>
            <person name="Wang C."/>
            <person name="Pandey M.K."/>
            <person name="Ge S."/>
            <person name="Xu Q."/>
            <person name="Li N."/>
            <person name="Li G."/>
            <person name="Huang Y."/>
            <person name="Saxena R.K."/>
            <person name="Ji Y."/>
            <person name="Li M."/>
            <person name="Yan X."/>
            <person name="He Y."/>
            <person name="Liu Y."/>
            <person name="Wang X."/>
            <person name="Xiang C."/>
            <person name="Varshney R.K."/>
            <person name="Ding H."/>
            <person name="Gao S."/>
            <person name="Zong X."/>
        </authorList>
    </citation>
    <scope>NUCLEOTIDE SEQUENCE [LARGE SCALE GENOMIC DNA]</scope>
    <source>
        <strain evidence="1 2">cv. Zhongwan 6</strain>
    </source>
</reference>
<evidence type="ECO:0000313" key="1">
    <source>
        <dbReference type="EMBL" id="KAI5402323.1"/>
    </source>
</evidence>
<proteinExistence type="predicted"/>
<dbReference type="Gramene" id="Psat05G0007500-T2">
    <property type="protein sequence ID" value="KAI5402323.1"/>
    <property type="gene ID" value="KIW84_050075"/>
</dbReference>
<evidence type="ECO:0000313" key="2">
    <source>
        <dbReference type="Proteomes" id="UP001058974"/>
    </source>
</evidence>
<dbReference type="EMBL" id="JAMSHJ010000005">
    <property type="protein sequence ID" value="KAI5402323.1"/>
    <property type="molecule type" value="Genomic_DNA"/>
</dbReference>
<comment type="caution">
    <text evidence="1">The sequence shown here is derived from an EMBL/GenBank/DDBJ whole genome shotgun (WGS) entry which is preliminary data.</text>
</comment>
<organism evidence="1 2">
    <name type="scientific">Pisum sativum</name>
    <name type="common">Garden pea</name>
    <name type="synonym">Lathyrus oleraceus</name>
    <dbReference type="NCBI Taxonomy" id="3888"/>
    <lineage>
        <taxon>Eukaryota</taxon>
        <taxon>Viridiplantae</taxon>
        <taxon>Streptophyta</taxon>
        <taxon>Embryophyta</taxon>
        <taxon>Tracheophyta</taxon>
        <taxon>Spermatophyta</taxon>
        <taxon>Magnoliopsida</taxon>
        <taxon>eudicotyledons</taxon>
        <taxon>Gunneridae</taxon>
        <taxon>Pentapetalae</taxon>
        <taxon>rosids</taxon>
        <taxon>fabids</taxon>
        <taxon>Fabales</taxon>
        <taxon>Fabaceae</taxon>
        <taxon>Papilionoideae</taxon>
        <taxon>50 kb inversion clade</taxon>
        <taxon>NPAAA clade</taxon>
        <taxon>Hologalegina</taxon>
        <taxon>IRL clade</taxon>
        <taxon>Fabeae</taxon>
        <taxon>Lathyrus</taxon>
    </lineage>
</organism>
<accession>A0A9D5AC01</accession>
<keyword evidence="2" id="KW-1185">Reference proteome</keyword>
<dbReference type="Proteomes" id="UP001058974">
    <property type="component" value="Chromosome 5"/>
</dbReference>
<name>A0A9D5AC01_PEA</name>